<sequence>MEGTKLLCSLLIIQILLPPFSSARNLFREYIGAEFNGVRFSDVPINPGVEFHFILAFAIDYTSDGRSPTDGKFSVFWDADNLTPSNVAAFKQSHSNVKVALSLGGDTVGNGPAYFDPSASSIDTWVNNAAESLTGIIRQYGFDGIDVDYEHFRADPDTFAECVGRLLTRLKDNGVISFASIAPYDDDEVQSHYLALWRKYGEAIDYVNFQFYAYDAGTTVAQFLEYYEKQCSNYDGGKVMVSFSSEAGGGGLSPGKGFFGACRTLRMQGRLNGIFVWSADDSMNDGFRYEGTAQNLLANAC</sequence>
<feature type="signal peptide" evidence="5">
    <location>
        <begin position="1"/>
        <end position="23"/>
    </location>
</feature>
<dbReference type="PANTHER" id="PTHR46476">
    <property type="entry name" value="CHITINASE 2-LIKE"/>
    <property type="match status" value="1"/>
</dbReference>
<dbReference type="EMBL" id="JADCNL010000011">
    <property type="protein sequence ID" value="KAG0461708.1"/>
    <property type="molecule type" value="Genomic_DNA"/>
</dbReference>
<dbReference type="GO" id="GO:0005975">
    <property type="term" value="P:carbohydrate metabolic process"/>
    <property type="evidence" value="ECO:0007669"/>
    <property type="project" value="InterPro"/>
</dbReference>
<accession>A0A835UHN1</accession>
<keyword evidence="9" id="KW-1185">Reference proteome</keyword>
<dbReference type="InterPro" id="IPR001223">
    <property type="entry name" value="Glyco_hydro18_cat"/>
</dbReference>
<evidence type="ECO:0000313" key="8">
    <source>
        <dbReference type="EMBL" id="KAG0463211.1"/>
    </source>
</evidence>
<dbReference type="InterPro" id="IPR001579">
    <property type="entry name" value="Glyco_hydro_18_chit_AS"/>
</dbReference>
<keyword evidence="1 3" id="KW-0378">Hydrolase</keyword>
<dbReference type="InterPro" id="IPR000677">
    <property type="entry name" value="Chitinase-like"/>
</dbReference>
<reference evidence="9 10" key="1">
    <citation type="journal article" date="2020" name="Nat. Food">
        <title>A phased Vanilla planifolia genome enables genetic improvement of flavour and production.</title>
        <authorList>
            <person name="Hasing T."/>
            <person name="Tang H."/>
            <person name="Brym M."/>
            <person name="Khazi F."/>
            <person name="Huang T."/>
            <person name="Chambers A.H."/>
        </authorList>
    </citation>
    <scope>NUCLEOTIDE SEQUENCE [LARGE SCALE GENOMIC DNA]</scope>
    <source>
        <tissue evidence="7">Leaf</tissue>
    </source>
</reference>
<evidence type="ECO:0000313" key="7">
    <source>
        <dbReference type="EMBL" id="KAG0461708.1"/>
    </source>
</evidence>
<proteinExistence type="inferred from homology"/>
<dbReference type="Gene3D" id="3.20.20.80">
    <property type="entry name" value="Glycosidases"/>
    <property type="match status" value="1"/>
</dbReference>
<keyword evidence="5" id="KW-0732">Signal</keyword>
<dbReference type="Proteomes" id="UP000636800">
    <property type="component" value="Chromosome 11"/>
</dbReference>
<comment type="similarity">
    <text evidence="4">Belongs to the glycosyl hydrolase 18 family.</text>
</comment>
<dbReference type="CDD" id="cd06544">
    <property type="entry name" value="GH18_narbonin"/>
    <property type="match status" value="1"/>
</dbReference>
<dbReference type="GO" id="GO:0004553">
    <property type="term" value="F:hydrolase activity, hydrolyzing O-glycosyl compounds"/>
    <property type="evidence" value="ECO:0007669"/>
    <property type="project" value="InterPro"/>
</dbReference>
<dbReference type="OrthoDB" id="3012298at2759"/>
<evidence type="ECO:0000256" key="5">
    <source>
        <dbReference type="SAM" id="SignalP"/>
    </source>
</evidence>
<feature type="domain" description="GH18" evidence="6">
    <location>
        <begin position="25"/>
        <end position="300"/>
    </location>
</feature>
<dbReference type="Pfam" id="PF00704">
    <property type="entry name" value="Glyco_hydro_18"/>
    <property type="match status" value="1"/>
</dbReference>
<evidence type="ECO:0000256" key="4">
    <source>
        <dbReference type="RuleBase" id="RU004453"/>
    </source>
</evidence>
<dbReference type="EMBL" id="JADCNM010000011">
    <property type="protein sequence ID" value="KAG0463211.1"/>
    <property type="molecule type" value="Genomic_DNA"/>
</dbReference>
<organism evidence="7 9">
    <name type="scientific">Vanilla planifolia</name>
    <name type="common">Vanilla</name>
    <dbReference type="NCBI Taxonomy" id="51239"/>
    <lineage>
        <taxon>Eukaryota</taxon>
        <taxon>Viridiplantae</taxon>
        <taxon>Streptophyta</taxon>
        <taxon>Embryophyta</taxon>
        <taxon>Tracheophyta</taxon>
        <taxon>Spermatophyta</taxon>
        <taxon>Magnoliopsida</taxon>
        <taxon>Liliopsida</taxon>
        <taxon>Asparagales</taxon>
        <taxon>Orchidaceae</taxon>
        <taxon>Vanilloideae</taxon>
        <taxon>Vanilleae</taxon>
        <taxon>Vanilla</taxon>
    </lineage>
</organism>
<comment type="caution">
    <text evidence="7">The sequence shown here is derived from an EMBL/GenBank/DDBJ whole genome shotgun (WGS) entry which is preliminary data.</text>
</comment>
<evidence type="ECO:0000256" key="2">
    <source>
        <dbReference type="ARBA" id="ARBA00023295"/>
    </source>
</evidence>
<evidence type="ECO:0000259" key="6">
    <source>
        <dbReference type="PROSITE" id="PS51910"/>
    </source>
</evidence>
<dbReference type="Proteomes" id="UP000639772">
    <property type="component" value="Chromosome 11"/>
</dbReference>
<dbReference type="SUPFAM" id="SSF51445">
    <property type="entry name" value="(Trans)glycosidases"/>
    <property type="match status" value="1"/>
</dbReference>
<dbReference type="PRINTS" id="PR00551">
    <property type="entry name" value="2SGLOBULIN"/>
</dbReference>
<protein>
    <recommendedName>
        <fullName evidence="6">GH18 domain-containing protein</fullName>
    </recommendedName>
</protein>
<evidence type="ECO:0000256" key="3">
    <source>
        <dbReference type="RuleBase" id="RU000489"/>
    </source>
</evidence>
<evidence type="ECO:0000313" key="9">
    <source>
        <dbReference type="Proteomes" id="UP000636800"/>
    </source>
</evidence>
<feature type="chain" id="PRO_5033643063" description="GH18 domain-containing protein" evidence="5">
    <location>
        <begin position="24"/>
        <end position="301"/>
    </location>
</feature>
<dbReference type="PANTHER" id="PTHR46476:SF13">
    <property type="entry name" value="2, PUTATIVE, EXPRESSED-RELATED"/>
    <property type="match status" value="1"/>
</dbReference>
<evidence type="ECO:0000313" key="10">
    <source>
        <dbReference type="Proteomes" id="UP000639772"/>
    </source>
</evidence>
<dbReference type="InterPro" id="IPR017853">
    <property type="entry name" value="GH"/>
</dbReference>
<name>A0A835UHN1_VANPL</name>
<keyword evidence="2 3" id="KW-0326">Glycosidase</keyword>
<evidence type="ECO:0000256" key="1">
    <source>
        <dbReference type="ARBA" id="ARBA00022801"/>
    </source>
</evidence>
<dbReference type="AlphaFoldDB" id="A0A835UHN1"/>
<dbReference type="PROSITE" id="PS51910">
    <property type="entry name" value="GH18_2"/>
    <property type="match status" value="1"/>
</dbReference>
<dbReference type="PROSITE" id="PS01095">
    <property type="entry name" value="GH18_1"/>
    <property type="match status" value="1"/>
</dbReference>
<gene>
    <name evidence="8" type="ORF">HPP92_021687</name>
    <name evidence="7" type="ORF">HPP92_022005</name>
</gene>